<accession>A0A438ETK9</accession>
<dbReference type="EMBL" id="QGNW01001190">
    <property type="protein sequence ID" value="RVW50955.1"/>
    <property type="molecule type" value="Genomic_DNA"/>
</dbReference>
<evidence type="ECO:0000256" key="1">
    <source>
        <dbReference type="ARBA" id="ARBA00093634"/>
    </source>
</evidence>
<dbReference type="InterPro" id="IPR040357">
    <property type="entry name" value="Vma22/CCDC115"/>
</dbReference>
<feature type="compositionally biased region" description="Acidic residues" evidence="2">
    <location>
        <begin position="15"/>
        <end position="24"/>
    </location>
</feature>
<protein>
    <recommendedName>
        <fullName evidence="1">Vacuolar ATPase assembly protein VMA22</fullName>
    </recommendedName>
</protein>
<gene>
    <name evidence="4" type="ORF">CK203_071329</name>
</gene>
<dbReference type="PANTHER" id="PTHR31996">
    <property type="entry name" value="COILED-COIL DOMAIN-CONTAINING PROTEIN 115"/>
    <property type="match status" value="1"/>
</dbReference>
<feature type="region of interest" description="Disordered" evidence="2">
    <location>
        <begin position="132"/>
        <end position="164"/>
    </location>
</feature>
<feature type="compositionally biased region" description="Polar residues" evidence="2">
    <location>
        <begin position="132"/>
        <end position="142"/>
    </location>
</feature>
<feature type="region of interest" description="Disordered" evidence="2">
    <location>
        <begin position="1"/>
        <end position="24"/>
    </location>
</feature>
<proteinExistence type="predicted"/>
<evidence type="ECO:0000313" key="4">
    <source>
        <dbReference type="EMBL" id="RVW50955.1"/>
    </source>
</evidence>
<evidence type="ECO:0000256" key="3">
    <source>
        <dbReference type="SAM" id="Phobius"/>
    </source>
</evidence>
<keyword evidence="3" id="KW-0472">Membrane</keyword>
<keyword evidence="3" id="KW-1133">Transmembrane helix</keyword>
<sequence>MEMEDQDKARTSENQLEEEQLDEEENVVTFLDSMDAYLTLIDSLSSTLRQGWLELASARHSMGASRISSSLFDLKLHSAATSLRVTEDDVDSKMNQPHFTLCKWASSDNGKCCSGEAKFDGDELQKKSVSPQLRYRGTSQLDEPQEIQEKSPTSNGSPLSLDSPVQKQRHKSLSVFGTLVSPKLRAAQFSFETGKLLHFNSRPLLHTKYCCLKPKLVAGTRLFSMLLFIGYGVALEMIVEIANMRSSMLSAYDQVQKDIESISTGEQ</sequence>
<dbReference type="PANTHER" id="PTHR31996:SF2">
    <property type="entry name" value="COILED-COIL DOMAIN-CONTAINING PROTEIN 115"/>
    <property type="match status" value="1"/>
</dbReference>
<feature type="compositionally biased region" description="Basic and acidic residues" evidence="2">
    <location>
        <begin position="1"/>
        <end position="11"/>
    </location>
</feature>
<evidence type="ECO:0000313" key="5">
    <source>
        <dbReference type="Proteomes" id="UP000288805"/>
    </source>
</evidence>
<comment type="caution">
    <text evidence="4">The sequence shown here is derived from an EMBL/GenBank/DDBJ whole genome shotgun (WGS) entry which is preliminary data.</text>
</comment>
<evidence type="ECO:0000256" key="2">
    <source>
        <dbReference type="SAM" id="MobiDB-lite"/>
    </source>
</evidence>
<keyword evidence="3" id="KW-0812">Transmembrane</keyword>
<dbReference type="Proteomes" id="UP000288805">
    <property type="component" value="Unassembled WGS sequence"/>
</dbReference>
<organism evidence="4 5">
    <name type="scientific">Vitis vinifera</name>
    <name type="common">Grape</name>
    <dbReference type="NCBI Taxonomy" id="29760"/>
    <lineage>
        <taxon>Eukaryota</taxon>
        <taxon>Viridiplantae</taxon>
        <taxon>Streptophyta</taxon>
        <taxon>Embryophyta</taxon>
        <taxon>Tracheophyta</taxon>
        <taxon>Spermatophyta</taxon>
        <taxon>Magnoliopsida</taxon>
        <taxon>eudicotyledons</taxon>
        <taxon>Gunneridae</taxon>
        <taxon>Pentapetalae</taxon>
        <taxon>rosids</taxon>
        <taxon>Vitales</taxon>
        <taxon>Vitaceae</taxon>
        <taxon>Viteae</taxon>
        <taxon>Vitis</taxon>
    </lineage>
</organism>
<dbReference type="GO" id="GO:0070072">
    <property type="term" value="P:vacuolar proton-transporting V-type ATPase complex assembly"/>
    <property type="evidence" value="ECO:0007669"/>
    <property type="project" value="InterPro"/>
</dbReference>
<dbReference type="Pfam" id="PF21730">
    <property type="entry name" value="Vma22_CCDC115"/>
    <property type="match status" value="1"/>
</dbReference>
<reference evidence="4 5" key="1">
    <citation type="journal article" date="2018" name="PLoS Genet.">
        <title>Population sequencing reveals clonal diversity and ancestral inbreeding in the grapevine cultivar Chardonnay.</title>
        <authorList>
            <person name="Roach M.J."/>
            <person name="Johnson D.L."/>
            <person name="Bohlmann J."/>
            <person name="van Vuuren H.J."/>
            <person name="Jones S.J."/>
            <person name="Pretorius I.S."/>
            <person name="Schmidt S.A."/>
            <person name="Borneman A.R."/>
        </authorList>
    </citation>
    <scope>NUCLEOTIDE SEQUENCE [LARGE SCALE GENOMIC DNA]</scope>
    <source>
        <strain evidence="5">cv. Chardonnay</strain>
        <tissue evidence="4">Leaf</tissue>
    </source>
</reference>
<dbReference type="AlphaFoldDB" id="A0A438ETK9"/>
<feature type="compositionally biased region" description="Polar residues" evidence="2">
    <location>
        <begin position="150"/>
        <end position="164"/>
    </location>
</feature>
<name>A0A438ETK9_VITVI</name>
<feature type="transmembrane region" description="Helical" evidence="3">
    <location>
        <begin position="222"/>
        <end position="239"/>
    </location>
</feature>